<dbReference type="Proteomes" id="UP001632037">
    <property type="component" value="Unassembled WGS sequence"/>
</dbReference>
<evidence type="ECO:0000313" key="6">
    <source>
        <dbReference type="Proteomes" id="UP001632037"/>
    </source>
</evidence>
<evidence type="ECO:0008006" key="7">
    <source>
        <dbReference type="Google" id="ProtNLM"/>
    </source>
</evidence>
<reference evidence="5 6" key="1">
    <citation type="submission" date="2024-09" db="EMBL/GenBank/DDBJ databases">
        <title>Genome sequencing and assembly of Phytophthora oleae, isolate VK10A, causative agent of rot of olive drupes.</title>
        <authorList>
            <person name="Conti Taguali S."/>
            <person name="Riolo M."/>
            <person name="La Spada F."/>
            <person name="Cacciola S.O."/>
            <person name="Dionisio G."/>
        </authorList>
    </citation>
    <scope>NUCLEOTIDE SEQUENCE [LARGE SCALE GENOMIC DNA]</scope>
    <source>
        <strain evidence="5 6">VK10A</strain>
    </source>
</reference>
<comment type="caution">
    <text evidence="5">The sequence shown here is derived from an EMBL/GenBank/DDBJ whole genome shotgun (WGS) entry which is preliminary data.</text>
</comment>
<evidence type="ECO:0000256" key="4">
    <source>
        <dbReference type="ARBA" id="ARBA00023026"/>
    </source>
</evidence>
<organism evidence="5 6">
    <name type="scientific">Phytophthora oleae</name>
    <dbReference type="NCBI Taxonomy" id="2107226"/>
    <lineage>
        <taxon>Eukaryota</taxon>
        <taxon>Sar</taxon>
        <taxon>Stramenopiles</taxon>
        <taxon>Oomycota</taxon>
        <taxon>Peronosporomycetes</taxon>
        <taxon>Peronosporales</taxon>
        <taxon>Peronosporaceae</taxon>
        <taxon>Phytophthora</taxon>
    </lineage>
</organism>
<evidence type="ECO:0000313" key="5">
    <source>
        <dbReference type="EMBL" id="KAL3664374.1"/>
    </source>
</evidence>
<proteinExistence type="inferred from homology"/>
<comment type="subcellular location">
    <subcellularLocation>
        <location evidence="1">Secreted</location>
    </subcellularLocation>
</comment>
<dbReference type="AlphaFoldDB" id="A0ABD3FFR8"/>
<evidence type="ECO:0000256" key="1">
    <source>
        <dbReference type="ARBA" id="ARBA00004613"/>
    </source>
</evidence>
<accession>A0ABD3FFR8</accession>
<keyword evidence="4" id="KW-0843">Virulence</keyword>
<protein>
    <recommendedName>
        <fullName evidence="7">Necrosis inducing-like protein NPP1 type</fullName>
    </recommendedName>
</protein>
<keyword evidence="6" id="KW-1185">Reference proteome</keyword>
<dbReference type="PANTHER" id="PTHR33657:SF8">
    <property type="entry name" value="DOMAIN PROTEIN, PUTATIVE (AFU_ORTHOLOGUE AFUA_5G00600)-RELATED"/>
    <property type="match status" value="1"/>
</dbReference>
<name>A0ABD3FFR8_9STRA</name>
<dbReference type="InterPro" id="IPR008701">
    <property type="entry name" value="NPP1"/>
</dbReference>
<dbReference type="Pfam" id="PF05630">
    <property type="entry name" value="NPP1"/>
    <property type="match status" value="1"/>
</dbReference>
<evidence type="ECO:0000256" key="3">
    <source>
        <dbReference type="ARBA" id="ARBA00022525"/>
    </source>
</evidence>
<keyword evidence="3" id="KW-0964">Secreted</keyword>
<sequence length="128" mass="14162">MLKISDGCHPYPVVQADGSVSGGLKYSGRSDGSCKGYQVYARSAWHSDVWGIMYAWYFPKVADNVSRAIPGHRHYWEYAIIWIDNLALDNSKLLGASISQGSKFDSQNPVDAKFVNGSAVKVESYYST</sequence>
<gene>
    <name evidence="5" type="ORF">V7S43_010697</name>
</gene>
<dbReference type="PANTHER" id="PTHR33657">
    <property type="entry name" value="DOMAIN PROTEIN, PUTATIVE (AFU_ORTHOLOGUE AFUA_5G00600)-RELATED"/>
    <property type="match status" value="1"/>
</dbReference>
<dbReference type="GO" id="GO:0005576">
    <property type="term" value="C:extracellular region"/>
    <property type="evidence" value="ECO:0007669"/>
    <property type="project" value="UniProtKB-SubCell"/>
</dbReference>
<comment type="similarity">
    <text evidence="2">Belongs to the Necrosis inducing protein (NPP1) family.</text>
</comment>
<evidence type="ECO:0000256" key="2">
    <source>
        <dbReference type="ARBA" id="ARBA00009520"/>
    </source>
</evidence>
<dbReference type="EMBL" id="JBIMZQ010000024">
    <property type="protein sequence ID" value="KAL3664374.1"/>
    <property type="molecule type" value="Genomic_DNA"/>
</dbReference>